<protein>
    <submittedName>
        <fullName evidence="1">Uncharacterized protein</fullName>
    </submittedName>
</protein>
<dbReference type="EMBL" id="DS113219">
    <property type="protein sequence ID" value="EAY18358.1"/>
    <property type="molecule type" value="Genomic_DNA"/>
</dbReference>
<dbReference type="InParanoid" id="A2DMD1"/>
<dbReference type="VEuPathDB" id="TrichDB:TVAGG3_0604850"/>
<keyword evidence="2" id="KW-1185">Reference proteome</keyword>
<dbReference type="Proteomes" id="UP000001542">
    <property type="component" value="Unassembled WGS sequence"/>
</dbReference>
<dbReference type="AlphaFoldDB" id="A2DMD1"/>
<evidence type="ECO:0000313" key="2">
    <source>
        <dbReference type="Proteomes" id="UP000001542"/>
    </source>
</evidence>
<evidence type="ECO:0000313" key="1">
    <source>
        <dbReference type="EMBL" id="EAY18358.1"/>
    </source>
</evidence>
<name>A2DMD1_TRIV3</name>
<dbReference type="VEuPathDB" id="TrichDB:TVAG_045600"/>
<accession>A2DMD1</accession>
<gene>
    <name evidence="1" type="ORF">TVAG_045600</name>
</gene>
<dbReference type="KEGG" id="tva:5463880"/>
<reference evidence="1" key="1">
    <citation type="submission" date="2006-10" db="EMBL/GenBank/DDBJ databases">
        <authorList>
            <person name="Amadeo P."/>
            <person name="Zhao Q."/>
            <person name="Wortman J."/>
            <person name="Fraser-Liggett C."/>
            <person name="Carlton J."/>
        </authorList>
    </citation>
    <scope>NUCLEOTIDE SEQUENCE</scope>
    <source>
        <strain evidence="1">G3</strain>
    </source>
</reference>
<proteinExistence type="predicted"/>
<reference evidence="1" key="2">
    <citation type="journal article" date="2007" name="Science">
        <title>Draft genome sequence of the sexually transmitted pathogen Trichomonas vaginalis.</title>
        <authorList>
            <person name="Carlton J.M."/>
            <person name="Hirt R.P."/>
            <person name="Silva J.C."/>
            <person name="Delcher A.L."/>
            <person name="Schatz M."/>
            <person name="Zhao Q."/>
            <person name="Wortman J.R."/>
            <person name="Bidwell S.L."/>
            <person name="Alsmark U.C.M."/>
            <person name="Besteiro S."/>
            <person name="Sicheritz-Ponten T."/>
            <person name="Noel C.J."/>
            <person name="Dacks J.B."/>
            <person name="Foster P.G."/>
            <person name="Simillion C."/>
            <person name="Van de Peer Y."/>
            <person name="Miranda-Saavedra D."/>
            <person name="Barton G.J."/>
            <person name="Westrop G.D."/>
            <person name="Mueller S."/>
            <person name="Dessi D."/>
            <person name="Fiori P.L."/>
            <person name="Ren Q."/>
            <person name="Paulsen I."/>
            <person name="Zhang H."/>
            <person name="Bastida-Corcuera F.D."/>
            <person name="Simoes-Barbosa A."/>
            <person name="Brown M.T."/>
            <person name="Hayes R.D."/>
            <person name="Mukherjee M."/>
            <person name="Okumura C.Y."/>
            <person name="Schneider R."/>
            <person name="Smith A.J."/>
            <person name="Vanacova S."/>
            <person name="Villalvazo M."/>
            <person name="Haas B.J."/>
            <person name="Pertea M."/>
            <person name="Feldblyum T.V."/>
            <person name="Utterback T.R."/>
            <person name="Shu C.L."/>
            <person name="Osoegawa K."/>
            <person name="de Jong P.J."/>
            <person name="Hrdy I."/>
            <person name="Horvathova L."/>
            <person name="Zubacova Z."/>
            <person name="Dolezal P."/>
            <person name="Malik S.B."/>
            <person name="Logsdon J.M. Jr."/>
            <person name="Henze K."/>
            <person name="Gupta A."/>
            <person name="Wang C.C."/>
            <person name="Dunne R.L."/>
            <person name="Upcroft J.A."/>
            <person name="Upcroft P."/>
            <person name="White O."/>
            <person name="Salzberg S.L."/>
            <person name="Tang P."/>
            <person name="Chiu C.-H."/>
            <person name="Lee Y.-S."/>
            <person name="Embley T.M."/>
            <person name="Coombs G.H."/>
            <person name="Mottram J.C."/>
            <person name="Tachezy J."/>
            <person name="Fraser-Liggett C.M."/>
            <person name="Johnson P.J."/>
        </authorList>
    </citation>
    <scope>NUCLEOTIDE SEQUENCE [LARGE SCALE GENOMIC DNA]</scope>
    <source>
        <strain evidence="1">G3</strain>
    </source>
</reference>
<organism evidence="1 2">
    <name type="scientific">Trichomonas vaginalis (strain ATCC PRA-98 / G3)</name>
    <dbReference type="NCBI Taxonomy" id="412133"/>
    <lineage>
        <taxon>Eukaryota</taxon>
        <taxon>Metamonada</taxon>
        <taxon>Parabasalia</taxon>
        <taxon>Trichomonadida</taxon>
        <taxon>Trichomonadidae</taxon>
        <taxon>Trichomonas</taxon>
    </lineage>
</organism>
<sequence>MDSGKKIFTVSGASIFESGEPHPGKLHMKDQKGIISFQWIPDKCDNLNLDTDNIEGSQIFIFLHLLKKITRTIGENNSTIIRFLVPDSRANVTFTFPESEIASIEQMFTYLVSQNSVVPVQNDPTSFNINIEIEKTLSCPDKFILYNNVAYLQANSVSISKLLEDQKEIDKILLQNTSLNNTLMHLVI</sequence>